<evidence type="ECO:0000256" key="2">
    <source>
        <dbReference type="SAM" id="SignalP"/>
    </source>
</evidence>
<feature type="chain" id="PRO_5009264561" description="LPXTG-motif cell wall anchor domain-containing protein" evidence="2">
    <location>
        <begin position="26"/>
        <end position="103"/>
    </location>
</feature>
<sequence>MKKHIYLFSVIMLASTLFMAAPANASTITVATVTSNNSNSWLGDLLGLLGLDGPSGSGNTGNTGNTGGSGTQLPINNGLMFLMAAGVVIGITTIKKNKLTKLA</sequence>
<feature type="signal peptide" evidence="2">
    <location>
        <begin position="1"/>
        <end position="25"/>
    </location>
</feature>
<organism evidence="3 4">
    <name type="scientific">Mucilaginibacter mallensis</name>
    <dbReference type="NCBI Taxonomy" id="652787"/>
    <lineage>
        <taxon>Bacteria</taxon>
        <taxon>Pseudomonadati</taxon>
        <taxon>Bacteroidota</taxon>
        <taxon>Sphingobacteriia</taxon>
        <taxon>Sphingobacteriales</taxon>
        <taxon>Sphingobacteriaceae</taxon>
        <taxon>Mucilaginibacter</taxon>
    </lineage>
</organism>
<evidence type="ECO:0008006" key="5">
    <source>
        <dbReference type="Google" id="ProtNLM"/>
    </source>
</evidence>
<keyword evidence="1" id="KW-0812">Transmembrane</keyword>
<keyword evidence="1" id="KW-1133">Transmembrane helix</keyword>
<dbReference type="RefSeq" id="WP_157682118.1">
    <property type="nucleotide sequence ID" value="NZ_LT629740.1"/>
</dbReference>
<evidence type="ECO:0000313" key="3">
    <source>
        <dbReference type="EMBL" id="SDS97022.1"/>
    </source>
</evidence>
<proteinExistence type="predicted"/>
<evidence type="ECO:0000256" key="1">
    <source>
        <dbReference type="SAM" id="Phobius"/>
    </source>
</evidence>
<protein>
    <recommendedName>
        <fullName evidence="5">LPXTG-motif cell wall anchor domain-containing protein</fullName>
    </recommendedName>
</protein>
<reference evidence="3 4" key="1">
    <citation type="submission" date="2016-10" db="EMBL/GenBank/DDBJ databases">
        <authorList>
            <person name="de Groot N.N."/>
        </authorList>
    </citation>
    <scope>NUCLEOTIDE SEQUENCE [LARGE SCALE GENOMIC DNA]</scope>
    <source>
        <strain evidence="3 4">MP1X4</strain>
    </source>
</reference>
<name>A0A1H1WJ60_MUCMA</name>
<dbReference type="EMBL" id="LT629740">
    <property type="protein sequence ID" value="SDS97022.1"/>
    <property type="molecule type" value="Genomic_DNA"/>
</dbReference>
<dbReference type="STRING" id="652787.SAMN05216490_2202"/>
<accession>A0A1H1WJ60</accession>
<gene>
    <name evidence="3" type="ORF">SAMN05216490_2202</name>
</gene>
<dbReference type="Proteomes" id="UP000199679">
    <property type="component" value="Chromosome I"/>
</dbReference>
<keyword evidence="1" id="KW-0472">Membrane</keyword>
<keyword evidence="4" id="KW-1185">Reference proteome</keyword>
<dbReference type="AlphaFoldDB" id="A0A1H1WJ60"/>
<keyword evidence="2" id="KW-0732">Signal</keyword>
<feature type="transmembrane region" description="Helical" evidence="1">
    <location>
        <begin position="75"/>
        <end position="94"/>
    </location>
</feature>
<evidence type="ECO:0000313" key="4">
    <source>
        <dbReference type="Proteomes" id="UP000199679"/>
    </source>
</evidence>